<dbReference type="Proteomes" id="UP001332243">
    <property type="component" value="Unassembled WGS sequence"/>
</dbReference>
<comment type="caution">
    <text evidence="3">The sequence shown here is derived from an EMBL/GenBank/DDBJ whole genome shotgun (WGS) entry which is preliminary data.</text>
</comment>
<feature type="domain" description="CAAX prenyl protease 2/Lysostaphin resistance protein A-like" evidence="2">
    <location>
        <begin position="181"/>
        <end position="280"/>
    </location>
</feature>
<keyword evidence="1" id="KW-0472">Membrane</keyword>
<feature type="transmembrane region" description="Helical" evidence="1">
    <location>
        <begin position="144"/>
        <end position="162"/>
    </location>
</feature>
<feature type="transmembrane region" description="Helical" evidence="1">
    <location>
        <begin position="182"/>
        <end position="201"/>
    </location>
</feature>
<evidence type="ECO:0000259" key="2">
    <source>
        <dbReference type="Pfam" id="PF02517"/>
    </source>
</evidence>
<proteinExistence type="predicted"/>
<feature type="transmembrane region" description="Helical" evidence="1">
    <location>
        <begin position="81"/>
        <end position="101"/>
    </location>
</feature>
<dbReference type="RefSeq" id="WP_331213952.1">
    <property type="nucleotide sequence ID" value="NZ_JAZGQK010000007.1"/>
</dbReference>
<feature type="transmembrane region" description="Helical" evidence="1">
    <location>
        <begin position="40"/>
        <end position="60"/>
    </location>
</feature>
<keyword evidence="1" id="KW-1133">Transmembrane helix</keyword>
<dbReference type="InterPro" id="IPR003675">
    <property type="entry name" value="Rce1/LyrA-like_dom"/>
</dbReference>
<reference evidence="3 4" key="1">
    <citation type="submission" date="2024-01" db="EMBL/GenBank/DDBJ databases">
        <title>Genome insights into Plantactinospora sonchi sp. nov.</title>
        <authorList>
            <person name="Wang L."/>
        </authorList>
    </citation>
    <scope>NUCLEOTIDE SEQUENCE [LARGE SCALE GENOMIC DNA]</scope>
    <source>
        <strain evidence="3 4">NEAU-QY2</strain>
    </source>
</reference>
<feature type="transmembrane region" description="Helical" evidence="1">
    <location>
        <begin position="268"/>
        <end position="287"/>
    </location>
</feature>
<name>A0ABU7RQQ0_9ACTN</name>
<sequence>MRSRVFTGVGLTLLVAAPSTLLLTGHTRIAVSADEEAGAVPLVVVVLPVLVGLLLVRLVPPGLPALPTPLAEHRRPLVRQAAGLVLVAVAFSAVSLALWSVPGGELLYGPVKLLFLLGAGWLLVRRWPAPSPAGRHRARIPARWYWLGPLPAVAAWGYLHFYSPLGGEQDLSGYEAWDPVELAVAALFTFVTASVAEELFYRVLLQTRLEALLGRWPAITATALLFAAMHVHRYGDGPFWEVTAVVLASNGGFGLFVGYLWARYRNPWWLIVVHGAVNALNLLPILLG</sequence>
<gene>
    <name evidence="3" type="ORF">V1633_10035</name>
</gene>
<keyword evidence="1" id="KW-0812">Transmembrane</keyword>
<evidence type="ECO:0000313" key="4">
    <source>
        <dbReference type="Proteomes" id="UP001332243"/>
    </source>
</evidence>
<organism evidence="3 4">
    <name type="scientific">Plantactinospora sonchi</name>
    <dbReference type="NCBI Taxonomy" id="1544735"/>
    <lineage>
        <taxon>Bacteria</taxon>
        <taxon>Bacillati</taxon>
        <taxon>Actinomycetota</taxon>
        <taxon>Actinomycetes</taxon>
        <taxon>Micromonosporales</taxon>
        <taxon>Micromonosporaceae</taxon>
        <taxon>Plantactinospora</taxon>
    </lineage>
</organism>
<feature type="transmembrane region" description="Helical" evidence="1">
    <location>
        <begin position="107"/>
        <end position="124"/>
    </location>
</feature>
<dbReference type="Pfam" id="PF02517">
    <property type="entry name" value="Rce1-like"/>
    <property type="match status" value="1"/>
</dbReference>
<accession>A0ABU7RQQ0</accession>
<keyword evidence="4" id="KW-1185">Reference proteome</keyword>
<dbReference type="EMBL" id="JAZGQK010000007">
    <property type="protein sequence ID" value="MEE6258828.1"/>
    <property type="molecule type" value="Genomic_DNA"/>
</dbReference>
<feature type="transmembrane region" description="Helical" evidence="1">
    <location>
        <begin position="238"/>
        <end position="261"/>
    </location>
</feature>
<feature type="transmembrane region" description="Helical" evidence="1">
    <location>
        <begin position="213"/>
        <end position="232"/>
    </location>
</feature>
<evidence type="ECO:0000256" key="1">
    <source>
        <dbReference type="SAM" id="Phobius"/>
    </source>
</evidence>
<protein>
    <submittedName>
        <fullName evidence="3">Type II CAAX endopeptidase family protein</fullName>
    </submittedName>
</protein>
<evidence type="ECO:0000313" key="3">
    <source>
        <dbReference type="EMBL" id="MEE6258828.1"/>
    </source>
</evidence>